<dbReference type="GO" id="GO:0004725">
    <property type="term" value="F:protein tyrosine phosphatase activity"/>
    <property type="evidence" value="ECO:0007669"/>
    <property type="project" value="UniProtKB-EC"/>
</dbReference>
<evidence type="ECO:0000256" key="4">
    <source>
        <dbReference type="ARBA" id="ARBA00022912"/>
    </source>
</evidence>
<dbReference type="InterPro" id="IPR029021">
    <property type="entry name" value="Prot-tyrosine_phosphatase-like"/>
</dbReference>
<dbReference type="Pfam" id="PF00782">
    <property type="entry name" value="DSPc"/>
    <property type="match status" value="1"/>
</dbReference>
<evidence type="ECO:0000259" key="5">
    <source>
        <dbReference type="PROSITE" id="PS50054"/>
    </source>
</evidence>
<protein>
    <recommendedName>
        <fullName evidence="2">protein-tyrosine-phosphatase</fullName>
        <ecNumber evidence="2">3.1.3.48</ecNumber>
    </recommendedName>
</protein>
<evidence type="ECO:0000256" key="1">
    <source>
        <dbReference type="ARBA" id="ARBA00008601"/>
    </source>
</evidence>
<dbReference type="RefSeq" id="XP_033662200.1">
    <property type="nucleotide sequence ID" value="XM_033818489.1"/>
</dbReference>
<dbReference type="PROSITE" id="PS50054">
    <property type="entry name" value="TYR_PHOSPHATASE_DUAL"/>
    <property type="match status" value="1"/>
</dbReference>
<evidence type="ECO:0000313" key="7">
    <source>
        <dbReference type="EMBL" id="KAF2161311.1"/>
    </source>
</evidence>
<name>A0A6A6C2N2_ZASCE</name>
<dbReference type="PANTHER" id="PTHR45848">
    <property type="entry name" value="DUAL SPECIFICITY PROTEIN PHOSPHATASE 12 FAMILY MEMBER"/>
    <property type="match status" value="1"/>
</dbReference>
<dbReference type="InterPro" id="IPR020422">
    <property type="entry name" value="TYR_PHOSPHATASE_DUAL_dom"/>
</dbReference>
<sequence>MGWVDKVPRAGNLYIGGLHALYQRQDLFREYRISHIISALDFDLYEAGHFKEYTHIQVKLDDDPNENFFAHTNHFRDTNDFIESALSNGGAVFVHCAMGKSRSATIVIAYLMWKYRISPVEALAQLNEGRPVCEPNPGFQEQLEVYHEMLRSGSDAGAKLVYEQWLKTRYTGDWYSERRRQISKL</sequence>
<keyword evidence="8" id="KW-1185">Reference proteome</keyword>
<accession>A0A6A6C2N2</accession>
<dbReference type="Proteomes" id="UP000799537">
    <property type="component" value="Unassembled WGS sequence"/>
</dbReference>
<keyword evidence="4" id="KW-0904">Protein phosphatase</keyword>
<dbReference type="GO" id="GO:0008138">
    <property type="term" value="F:protein tyrosine/serine/threonine phosphatase activity"/>
    <property type="evidence" value="ECO:0007669"/>
    <property type="project" value="TreeGrafter"/>
</dbReference>
<dbReference type="PANTHER" id="PTHR45848:SF4">
    <property type="entry name" value="DUAL SPECIFICITY PROTEIN PHOSPHATASE 12"/>
    <property type="match status" value="1"/>
</dbReference>
<dbReference type="EMBL" id="ML993620">
    <property type="protein sequence ID" value="KAF2161311.1"/>
    <property type="molecule type" value="Genomic_DNA"/>
</dbReference>
<dbReference type="AlphaFoldDB" id="A0A6A6C2N2"/>
<dbReference type="Gene3D" id="3.90.190.10">
    <property type="entry name" value="Protein tyrosine phosphatase superfamily"/>
    <property type="match status" value="1"/>
</dbReference>
<dbReference type="InterPro" id="IPR000340">
    <property type="entry name" value="Dual-sp_phosphatase_cat-dom"/>
</dbReference>
<evidence type="ECO:0000256" key="2">
    <source>
        <dbReference type="ARBA" id="ARBA00013064"/>
    </source>
</evidence>
<dbReference type="OrthoDB" id="10252009at2759"/>
<dbReference type="EC" id="3.1.3.48" evidence="2"/>
<gene>
    <name evidence="7" type="ORF">M409DRAFT_69904</name>
</gene>
<dbReference type="GeneID" id="54571761"/>
<proteinExistence type="inferred from homology"/>
<evidence type="ECO:0000259" key="6">
    <source>
        <dbReference type="PROSITE" id="PS50056"/>
    </source>
</evidence>
<dbReference type="SMART" id="SM00195">
    <property type="entry name" value="DSPc"/>
    <property type="match status" value="1"/>
</dbReference>
<keyword evidence="3" id="KW-0378">Hydrolase</keyword>
<dbReference type="PROSITE" id="PS00383">
    <property type="entry name" value="TYR_PHOSPHATASE_1"/>
    <property type="match status" value="1"/>
</dbReference>
<feature type="domain" description="Tyrosine specific protein phosphatases" evidence="6">
    <location>
        <begin position="66"/>
        <end position="131"/>
    </location>
</feature>
<evidence type="ECO:0000256" key="3">
    <source>
        <dbReference type="ARBA" id="ARBA00022801"/>
    </source>
</evidence>
<dbReference type="CDD" id="cd14518">
    <property type="entry name" value="DSP_fungal_YVH1"/>
    <property type="match status" value="1"/>
</dbReference>
<dbReference type="SUPFAM" id="SSF52799">
    <property type="entry name" value="(Phosphotyrosine protein) phosphatases II"/>
    <property type="match status" value="1"/>
</dbReference>
<feature type="domain" description="Tyrosine-protein phosphatase" evidence="5">
    <location>
        <begin position="5"/>
        <end position="152"/>
    </location>
</feature>
<organism evidence="7 8">
    <name type="scientific">Zasmidium cellare ATCC 36951</name>
    <dbReference type="NCBI Taxonomy" id="1080233"/>
    <lineage>
        <taxon>Eukaryota</taxon>
        <taxon>Fungi</taxon>
        <taxon>Dikarya</taxon>
        <taxon>Ascomycota</taxon>
        <taxon>Pezizomycotina</taxon>
        <taxon>Dothideomycetes</taxon>
        <taxon>Dothideomycetidae</taxon>
        <taxon>Mycosphaerellales</taxon>
        <taxon>Mycosphaerellaceae</taxon>
        <taxon>Zasmidium</taxon>
    </lineage>
</organism>
<dbReference type="InterPro" id="IPR016130">
    <property type="entry name" value="Tyr_Pase_AS"/>
</dbReference>
<reference evidence="7" key="1">
    <citation type="journal article" date="2020" name="Stud. Mycol.">
        <title>101 Dothideomycetes genomes: a test case for predicting lifestyles and emergence of pathogens.</title>
        <authorList>
            <person name="Haridas S."/>
            <person name="Albert R."/>
            <person name="Binder M."/>
            <person name="Bloem J."/>
            <person name="Labutti K."/>
            <person name="Salamov A."/>
            <person name="Andreopoulos B."/>
            <person name="Baker S."/>
            <person name="Barry K."/>
            <person name="Bills G."/>
            <person name="Bluhm B."/>
            <person name="Cannon C."/>
            <person name="Castanera R."/>
            <person name="Culley D."/>
            <person name="Daum C."/>
            <person name="Ezra D."/>
            <person name="Gonzalez J."/>
            <person name="Henrissat B."/>
            <person name="Kuo A."/>
            <person name="Liang C."/>
            <person name="Lipzen A."/>
            <person name="Lutzoni F."/>
            <person name="Magnuson J."/>
            <person name="Mondo S."/>
            <person name="Nolan M."/>
            <person name="Ohm R."/>
            <person name="Pangilinan J."/>
            <person name="Park H.-J."/>
            <person name="Ramirez L."/>
            <person name="Alfaro M."/>
            <person name="Sun H."/>
            <person name="Tritt A."/>
            <person name="Yoshinaga Y."/>
            <person name="Zwiers L.-H."/>
            <person name="Turgeon B."/>
            <person name="Goodwin S."/>
            <person name="Spatafora J."/>
            <person name="Crous P."/>
            <person name="Grigoriev I."/>
        </authorList>
    </citation>
    <scope>NUCLEOTIDE SEQUENCE</scope>
    <source>
        <strain evidence="7">ATCC 36951</strain>
    </source>
</reference>
<dbReference type="PROSITE" id="PS50056">
    <property type="entry name" value="TYR_PHOSPHATASE_2"/>
    <property type="match status" value="1"/>
</dbReference>
<evidence type="ECO:0000313" key="8">
    <source>
        <dbReference type="Proteomes" id="UP000799537"/>
    </source>
</evidence>
<dbReference type="InterPro" id="IPR000387">
    <property type="entry name" value="Tyr_Pase_dom"/>
</dbReference>
<comment type="similarity">
    <text evidence="1">Belongs to the protein-tyrosine phosphatase family. Non-receptor class dual specificity subfamily.</text>
</comment>
<dbReference type="GO" id="GO:0005634">
    <property type="term" value="C:nucleus"/>
    <property type="evidence" value="ECO:0007669"/>
    <property type="project" value="TreeGrafter"/>
</dbReference>